<dbReference type="GO" id="GO:0046890">
    <property type="term" value="P:regulation of lipid biosynthetic process"/>
    <property type="evidence" value="ECO:0007669"/>
    <property type="project" value="UniProtKB-UniRule"/>
</dbReference>
<dbReference type="HAMAP" id="MF_00994">
    <property type="entry name" value="LPS_assembly_LapB"/>
    <property type="match status" value="1"/>
</dbReference>
<comment type="similarity">
    <text evidence="2">Belongs to the LapB family.</text>
</comment>
<feature type="binding site" evidence="2">
    <location>
        <position position="376"/>
    </location>
    <ligand>
        <name>Fe cation</name>
        <dbReference type="ChEBI" id="CHEBI:24875"/>
    </ligand>
</feature>
<keyword evidence="2" id="KW-0472">Membrane</keyword>
<protein>
    <recommendedName>
        <fullName evidence="2">Lipopolysaccharide assembly protein B</fullName>
    </recommendedName>
</protein>
<evidence type="ECO:0000259" key="3">
    <source>
        <dbReference type="Pfam" id="PF18073"/>
    </source>
</evidence>
<reference evidence="4 5" key="1">
    <citation type="submission" date="2019-09" db="EMBL/GenBank/DDBJ databases">
        <title>Whole-genome sequence of the purple sulfur bacterium Thiohalocapsa marina DSM 19078.</title>
        <authorList>
            <person name="Kyndt J.A."/>
            <person name="Meyer T.E."/>
        </authorList>
    </citation>
    <scope>NUCLEOTIDE SEQUENCE [LARGE SCALE GENOMIC DNA]</scope>
    <source>
        <strain evidence="4 5">DSM 19078</strain>
    </source>
</reference>
<name>A0A5M8FLK9_9GAMM</name>
<comment type="function">
    <text evidence="2">Modulates cellular lipopolysaccharide (LPS) levels by regulating LpxC, which is involved in lipid A biosynthesis. May act by modulating the proteolytic activity of FtsH towards LpxC. May also coordinate assembly of proteins involved in LPS synthesis at the plasma membrane.</text>
</comment>
<dbReference type="Proteomes" id="UP000322981">
    <property type="component" value="Unassembled WGS sequence"/>
</dbReference>
<dbReference type="SUPFAM" id="SSF48452">
    <property type="entry name" value="TPR-like"/>
    <property type="match status" value="1"/>
</dbReference>
<proteinExistence type="inferred from homology"/>
<keyword evidence="2" id="KW-1133">Transmembrane helix</keyword>
<comment type="subcellular location">
    <subcellularLocation>
        <location evidence="2">Cell inner membrane</location>
        <topology evidence="2">Single-pass membrane protein</topology>
        <orientation evidence="2">Cytoplasmic side</orientation>
    </subcellularLocation>
</comment>
<keyword evidence="2" id="KW-0812">Transmembrane</keyword>
<dbReference type="InterPro" id="IPR011990">
    <property type="entry name" value="TPR-like_helical_dom_sf"/>
</dbReference>
<dbReference type="Gene3D" id="1.25.40.10">
    <property type="entry name" value="Tetratricopeptide repeat domain"/>
    <property type="match status" value="1"/>
</dbReference>
<sequence length="402" mass="45214">MMEMLFLLLPVAAISGWLVARRTGHKTVERRRESAPAFFRGLNYLLNEQPDKAIDVFLKLAEVDSETVETHLALGSLFRRRGEVDRAIRIHQNLVARPSLNAQQRGFALYELARDYMLAGLFDRAESLLKELVEMQLQQRRALRGLIEIYQAEKEWPRCLEMAEQLQRVSTESLKTEIAQYHCEMAEECLRADDAGQARSHLLDAQAVDGDCIRAHMLQAQMELADGNAESAALRYRRVAECGPRYLPAMLPGLLECWRRLGRGNVARELEALFRAHPSPPLMLELSEAIERERGSDAALEFLESYLRAHADLAGAERLLELRLRTDASAGSAGAAASGDAALLEVVRHLRAMQPVYQCEHCGFEARALHWQCPSCKRWGSIQAVEPSPIANPAVLKQRQIA</sequence>
<organism evidence="4 5">
    <name type="scientific">Thiohalocapsa marina</name>
    <dbReference type="NCBI Taxonomy" id="424902"/>
    <lineage>
        <taxon>Bacteria</taxon>
        <taxon>Pseudomonadati</taxon>
        <taxon>Pseudomonadota</taxon>
        <taxon>Gammaproteobacteria</taxon>
        <taxon>Chromatiales</taxon>
        <taxon>Chromatiaceae</taxon>
        <taxon>Thiohalocapsa</taxon>
    </lineage>
</organism>
<evidence type="ECO:0000256" key="1">
    <source>
        <dbReference type="ARBA" id="ARBA00022723"/>
    </source>
</evidence>
<dbReference type="GO" id="GO:0009898">
    <property type="term" value="C:cytoplasmic side of plasma membrane"/>
    <property type="evidence" value="ECO:0007669"/>
    <property type="project" value="UniProtKB-UniRule"/>
</dbReference>
<dbReference type="NCBIfam" id="NF008757">
    <property type="entry name" value="PRK11788.1-5"/>
    <property type="match status" value="1"/>
</dbReference>
<evidence type="ECO:0000313" key="5">
    <source>
        <dbReference type="Proteomes" id="UP000322981"/>
    </source>
</evidence>
<feature type="topological domain" description="Cytoplasmic" evidence="2">
    <location>
        <begin position="21"/>
        <end position="402"/>
    </location>
</feature>
<keyword evidence="1 2" id="KW-0479">Metal-binding</keyword>
<dbReference type="AlphaFoldDB" id="A0A5M8FLK9"/>
<dbReference type="Pfam" id="PF18073">
    <property type="entry name" value="Zn_ribbon_LapB"/>
    <property type="match status" value="1"/>
</dbReference>
<evidence type="ECO:0000313" key="4">
    <source>
        <dbReference type="EMBL" id="KAA6185659.1"/>
    </source>
</evidence>
<dbReference type="InterPro" id="IPR041166">
    <property type="entry name" value="Rubredoxin_2"/>
</dbReference>
<dbReference type="RefSeq" id="WP_150092244.1">
    <property type="nucleotide sequence ID" value="NZ_JBFUOH010000003.1"/>
</dbReference>
<gene>
    <name evidence="2 4" type="primary">lapB</name>
    <name evidence="4" type="ORF">F2Q65_08160</name>
</gene>
<dbReference type="GO" id="GO:0008653">
    <property type="term" value="P:lipopolysaccharide metabolic process"/>
    <property type="evidence" value="ECO:0007669"/>
    <property type="project" value="InterPro"/>
</dbReference>
<keyword evidence="2" id="KW-1003">Cell membrane</keyword>
<comment type="caution">
    <text evidence="4">The sequence shown here is derived from an EMBL/GenBank/DDBJ whole genome shotgun (WGS) entry which is preliminary data.</text>
</comment>
<keyword evidence="2" id="KW-0997">Cell inner membrane</keyword>
<dbReference type="InterPro" id="IPR030865">
    <property type="entry name" value="LapB"/>
</dbReference>
<evidence type="ECO:0000256" key="2">
    <source>
        <dbReference type="HAMAP-Rule" id="MF_00994"/>
    </source>
</evidence>
<keyword evidence="2" id="KW-0802">TPR repeat</keyword>
<keyword evidence="2" id="KW-0408">Iron</keyword>
<keyword evidence="2" id="KW-0677">Repeat</keyword>
<feature type="binding site" evidence="2">
    <location>
        <position position="359"/>
    </location>
    <ligand>
        <name>Fe cation</name>
        <dbReference type="ChEBI" id="CHEBI:24875"/>
    </ligand>
</feature>
<dbReference type="OrthoDB" id="507476at2"/>
<dbReference type="Pfam" id="PF13432">
    <property type="entry name" value="TPR_16"/>
    <property type="match status" value="2"/>
</dbReference>
<dbReference type="EMBL" id="VWXX01000008">
    <property type="protein sequence ID" value="KAA6185659.1"/>
    <property type="molecule type" value="Genomic_DNA"/>
</dbReference>
<feature type="domain" description="LapB rubredoxin metal binding" evidence="3">
    <location>
        <begin position="357"/>
        <end position="383"/>
    </location>
</feature>
<feature type="binding site" evidence="2">
    <location>
        <position position="362"/>
    </location>
    <ligand>
        <name>Fe cation</name>
        <dbReference type="ChEBI" id="CHEBI:24875"/>
    </ligand>
</feature>
<dbReference type="GO" id="GO:0005506">
    <property type="term" value="F:iron ion binding"/>
    <property type="evidence" value="ECO:0007669"/>
    <property type="project" value="UniProtKB-UniRule"/>
</dbReference>
<accession>A0A5M8FLK9</accession>
<feature type="binding site" evidence="2">
    <location>
        <position position="373"/>
    </location>
    <ligand>
        <name>Fe cation</name>
        <dbReference type="ChEBI" id="CHEBI:24875"/>
    </ligand>
</feature>
<keyword evidence="5" id="KW-1185">Reference proteome</keyword>